<evidence type="ECO:0000313" key="1">
    <source>
        <dbReference type="EMBL" id="KAK4310682.1"/>
    </source>
</evidence>
<gene>
    <name evidence="1" type="ORF">Pmani_017782</name>
</gene>
<protein>
    <submittedName>
        <fullName evidence="1">Uncharacterized protein</fullName>
    </submittedName>
</protein>
<organism evidence="1 2">
    <name type="scientific">Petrolisthes manimaculis</name>
    <dbReference type="NCBI Taxonomy" id="1843537"/>
    <lineage>
        <taxon>Eukaryota</taxon>
        <taxon>Metazoa</taxon>
        <taxon>Ecdysozoa</taxon>
        <taxon>Arthropoda</taxon>
        <taxon>Crustacea</taxon>
        <taxon>Multicrustacea</taxon>
        <taxon>Malacostraca</taxon>
        <taxon>Eumalacostraca</taxon>
        <taxon>Eucarida</taxon>
        <taxon>Decapoda</taxon>
        <taxon>Pleocyemata</taxon>
        <taxon>Anomura</taxon>
        <taxon>Galatheoidea</taxon>
        <taxon>Porcellanidae</taxon>
        <taxon>Petrolisthes</taxon>
    </lineage>
</organism>
<dbReference type="Proteomes" id="UP001292094">
    <property type="component" value="Unassembled WGS sequence"/>
</dbReference>
<keyword evidence="2" id="KW-1185">Reference proteome</keyword>
<name>A0AAE1U5G9_9EUCA</name>
<sequence length="87" mass="9529">MTKKEDCGRGVRLCSGVGVAACQVAPGARPHHTKAVLHLHGARHHAYRLVLTCLLPCRHGQPRRRLPGRFTSVRTSNCTMADSVCLF</sequence>
<proteinExistence type="predicted"/>
<reference evidence="1" key="1">
    <citation type="submission" date="2023-11" db="EMBL/GenBank/DDBJ databases">
        <title>Genome assemblies of two species of porcelain crab, Petrolisthes cinctipes and Petrolisthes manimaculis (Anomura: Porcellanidae).</title>
        <authorList>
            <person name="Angst P."/>
        </authorList>
    </citation>
    <scope>NUCLEOTIDE SEQUENCE</scope>
    <source>
        <strain evidence="1">PB745_02</strain>
        <tissue evidence="1">Gill</tissue>
    </source>
</reference>
<accession>A0AAE1U5G9</accession>
<dbReference type="AlphaFoldDB" id="A0AAE1U5G9"/>
<dbReference type="EMBL" id="JAWZYT010001606">
    <property type="protein sequence ID" value="KAK4310682.1"/>
    <property type="molecule type" value="Genomic_DNA"/>
</dbReference>
<comment type="caution">
    <text evidence="1">The sequence shown here is derived from an EMBL/GenBank/DDBJ whole genome shotgun (WGS) entry which is preliminary data.</text>
</comment>
<evidence type="ECO:0000313" key="2">
    <source>
        <dbReference type="Proteomes" id="UP001292094"/>
    </source>
</evidence>